<reference evidence="2 3" key="1">
    <citation type="journal article" date="2023" name="IMA Fungus">
        <title>Comparative genomic study of the Penicillium genus elucidates a diverse pangenome and 15 lateral gene transfer events.</title>
        <authorList>
            <person name="Petersen C."/>
            <person name="Sorensen T."/>
            <person name="Nielsen M.R."/>
            <person name="Sondergaard T.E."/>
            <person name="Sorensen J.L."/>
            <person name="Fitzpatrick D.A."/>
            <person name="Frisvad J.C."/>
            <person name="Nielsen K.L."/>
        </authorList>
    </citation>
    <scope>NUCLEOTIDE SEQUENCE [LARGE SCALE GENOMIC DNA]</scope>
    <source>
        <strain evidence="2 3">IBT 35679</strain>
    </source>
</reference>
<dbReference type="InterPro" id="IPR011009">
    <property type="entry name" value="Kinase-like_dom_sf"/>
</dbReference>
<evidence type="ECO:0000313" key="3">
    <source>
        <dbReference type="Proteomes" id="UP001220324"/>
    </source>
</evidence>
<dbReference type="AlphaFoldDB" id="A0AAD6CI10"/>
<accession>A0AAD6CI10</accession>
<feature type="region of interest" description="Disordered" evidence="1">
    <location>
        <begin position="24"/>
        <end position="65"/>
    </location>
</feature>
<feature type="compositionally biased region" description="Polar residues" evidence="1">
    <location>
        <begin position="443"/>
        <end position="458"/>
    </location>
</feature>
<feature type="region of interest" description="Disordered" evidence="1">
    <location>
        <begin position="471"/>
        <end position="490"/>
    </location>
</feature>
<organism evidence="2 3">
    <name type="scientific">Penicillium frequentans</name>
    <dbReference type="NCBI Taxonomy" id="3151616"/>
    <lineage>
        <taxon>Eukaryota</taxon>
        <taxon>Fungi</taxon>
        <taxon>Dikarya</taxon>
        <taxon>Ascomycota</taxon>
        <taxon>Pezizomycotina</taxon>
        <taxon>Eurotiomycetes</taxon>
        <taxon>Eurotiomycetidae</taxon>
        <taxon>Eurotiales</taxon>
        <taxon>Aspergillaceae</taxon>
        <taxon>Penicillium</taxon>
    </lineage>
</organism>
<feature type="compositionally biased region" description="Low complexity" evidence="1">
    <location>
        <begin position="404"/>
        <end position="420"/>
    </location>
</feature>
<feature type="compositionally biased region" description="Polar residues" evidence="1">
    <location>
        <begin position="471"/>
        <end position="487"/>
    </location>
</feature>
<comment type="caution">
    <text evidence="2">The sequence shown here is derived from an EMBL/GenBank/DDBJ whole genome shotgun (WGS) entry which is preliminary data.</text>
</comment>
<feature type="region of interest" description="Disordered" evidence="1">
    <location>
        <begin position="389"/>
        <end position="460"/>
    </location>
</feature>
<protein>
    <recommendedName>
        <fullName evidence="4">Protein kinase domain-containing protein</fullName>
    </recommendedName>
</protein>
<sequence length="722" mass="82030">MAGNSPHDYKSLLLQAEEKLKQAEEKIKQAEEREKQAGERQRQAEERQRLAEERREQEEERSRPTTFAELIHHSHKLLSKQIRVAIPSKSTTGSIPLPKGKHCPTKLRPWTDCNSQQQFIYDRVCKYLQPTGHESVRLFPSLIALEEFARRFALRPISSEQGLETYERIAVEDHVRDVISELCKIPAARDMNLCLVMVSEVEPGADYLPSRRPKPDQFCIHRVDGNSNSLLLTVEYKPPHKLSVENLRAGLRPMELWEEMVHCNIVPMSRIEKLQYNAERLTTSAIVQAYDVMIEEGRADAILTNGLARVLLHVPYDDPATLLYHLCEPNKEVDEELQNVQEPNTSIARVLCLCLRSFRSPTRDQEWRNIARSKVHVWETSFDYTRSSIPGQELILTPPPPSSGGPDSSDYQPSSSPDSPTVRGRRVSTRNQANCALLDVRQRTPSPNSSGSDSNQVTGRKRGFSQVISSPITQQAARQDAASSNQDNRPRNRAFCTQRCLLGLRTSQDLDESCPNIKCHRQGQDDSKKHHITAEDLLFLLKKQLDENIDRCTPIGSCGSYGTPFKLICMKYGYTVVGKGTTSRLWEEVSREVHVYQILRAVQGSAVPVFLSPIDLAKTYFLHGAGPICHMLVMAWAGRSTAAMELTPWLFQEIKRSYKEIKAAGIIHKDLRRDNILWSEELGRALIIDFHRSALKPAHPPRTAKRKCYLESGRNVKRVRSL</sequence>
<dbReference type="Proteomes" id="UP001220324">
    <property type="component" value="Unassembled WGS sequence"/>
</dbReference>
<keyword evidence="3" id="KW-1185">Reference proteome</keyword>
<evidence type="ECO:0000313" key="2">
    <source>
        <dbReference type="EMBL" id="KAJ5522982.1"/>
    </source>
</evidence>
<dbReference type="EMBL" id="JAQIZZ010000010">
    <property type="protein sequence ID" value="KAJ5522982.1"/>
    <property type="molecule type" value="Genomic_DNA"/>
</dbReference>
<proteinExistence type="predicted"/>
<gene>
    <name evidence="2" type="ORF">N7494_013168</name>
</gene>
<evidence type="ECO:0008006" key="4">
    <source>
        <dbReference type="Google" id="ProtNLM"/>
    </source>
</evidence>
<dbReference type="Gene3D" id="1.10.510.10">
    <property type="entry name" value="Transferase(Phosphotransferase) domain 1"/>
    <property type="match status" value="1"/>
</dbReference>
<dbReference type="SUPFAM" id="SSF56112">
    <property type="entry name" value="Protein kinase-like (PK-like)"/>
    <property type="match status" value="1"/>
</dbReference>
<evidence type="ECO:0000256" key="1">
    <source>
        <dbReference type="SAM" id="MobiDB-lite"/>
    </source>
</evidence>
<feature type="compositionally biased region" description="Basic and acidic residues" evidence="1">
    <location>
        <begin position="24"/>
        <end position="63"/>
    </location>
</feature>
<name>A0AAD6CI10_9EURO</name>